<reference evidence="1 2" key="1">
    <citation type="journal article" date="2022" name="Allergy">
        <title>Genome assembly and annotation of Periplaneta americana reveal a comprehensive cockroach allergen profile.</title>
        <authorList>
            <person name="Wang L."/>
            <person name="Xiong Q."/>
            <person name="Saelim N."/>
            <person name="Wang L."/>
            <person name="Nong W."/>
            <person name="Wan A.T."/>
            <person name="Shi M."/>
            <person name="Liu X."/>
            <person name="Cao Q."/>
            <person name="Hui J.H.L."/>
            <person name="Sookrung N."/>
            <person name="Leung T.F."/>
            <person name="Tungtrongchitr A."/>
            <person name="Tsui S.K.W."/>
        </authorList>
    </citation>
    <scope>NUCLEOTIDE SEQUENCE [LARGE SCALE GENOMIC DNA]</scope>
    <source>
        <strain evidence="1">PWHHKU_190912</strain>
    </source>
</reference>
<dbReference type="EMBL" id="JAJSOF020000019">
    <property type="protein sequence ID" value="KAJ4438363.1"/>
    <property type="molecule type" value="Genomic_DNA"/>
</dbReference>
<sequence>MRLARCEARLAQIRTTREILSGFYGCEIFMKIYTVVTGSKLVLYTSSNSLDCFCFDLILAIMENLSWTATTSSKALALAADCTLAKITRSQQCVPITKRNSVNTENRTHVYMTFFAQNVFGNKLRKERILHAFMTVKEFADDQILMATNENDLQTMIHCLNQLTKQYRMKISTNETKIIAFKGKGPIMNYRYRIIAKGSRTERLISHPHILSLFINFLVYT</sequence>
<evidence type="ECO:0008006" key="3">
    <source>
        <dbReference type="Google" id="ProtNLM"/>
    </source>
</evidence>
<comment type="caution">
    <text evidence="1">The sequence shown here is derived from an EMBL/GenBank/DDBJ whole genome shotgun (WGS) entry which is preliminary data.</text>
</comment>
<proteinExistence type="predicted"/>
<gene>
    <name evidence="1" type="ORF">ANN_14305</name>
</gene>
<organism evidence="1 2">
    <name type="scientific">Periplaneta americana</name>
    <name type="common">American cockroach</name>
    <name type="synonym">Blatta americana</name>
    <dbReference type="NCBI Taxonomy" id="6978"/>
    <lineage>
        <taxon>Eukaryota</taxon>
        <taxon>Metazoa</taxon>
        <taxon>Ecdysozoa</taxon>
        <taxon>Arthropoda</taxon>
        <taxon>Hexapoda</taxon>
        <taxon>Insecta</taxon>
        <taxon>Pterygota</taxon>
        <taxon>Neoptera</taxon>
        <taxon>Polyneoptera</taxon>
        <taxon>Dictyoptera</taxon>
        <taxon>Blattodea</taxon>
        <taxon>Blattoidea</taxon>
        <taxon>Blattidae</taxon>
        <taxon>Blattinae</taxon>
        <taxon>Periplaneta</taxon>
    </lineage>
</organism>
<dbReference type="Proteomes" id="UP001148838">
    <property type="component" value="Unassembled WGS sequence"/>
</dbReference>
<evidence type="ECO:0000313" key="1">
    <source>
        <dbReference type="EMBL" id="KAJ4438363.1"/>
    </source>
</evidence>
<name>A0ABQ8SX61_PERAM</name>
<evidence type="ECO:0000313" key="2">
    <source>
        <dbReference type="Proteomes" id="UP001148838"/>
    </source>
</evidence>
<keyword evidence="2" id="KW-1185">Reference proteome</keyword>
<accession>A0ABQ8SX61</accession>
<protein>
    <recommendedName>
        <fullName evidence="3">Reverse transcriptase domain-containing protein</fullName>
    </recommendedName>
</protein>